<proteinExistence type="predicted"/>
<reference evidence="1" key="1">
    <citation type="submission" date="2023-06" db="EMBL/GenBank/DDBJ databases">
        <title>Genome-scale phylogeny and comparative genomics of the fungal order Sordariales.</title>
        <authorList>
            <consortium name="Lawrence Berkeley National Laboratory"/>
            <person name="Hensen N."/>
            <person name="Bonometti L."/>
            <person name="Westerberg I."/>
            <person name="Brannstrom I.O."/>
            <person name="Guillou S."/>
            <person name="Cros-Aarteil S."/>
            <person name="Calhoun S."/>
            <person name="Haridas S."/>
            <person name="Kuo A."/>
            <person name="Mondo S."/>
            <person name="Pangilinan J."/>
            <person name="Riley R."/>
            <person name="Labutti K."/>
            <person name="Andreopoulos B."/>
            <person name="Lipzen A."/>
            <person name="Chen C."/>
            <person name="Yanf M."/>
            <person name="Daum C."/>
            <person name="Ng V."/>
            <person name="Clum A."/>
            <person name="Steindorff A."/>
            <person name="Ohm R."/>
            <person name="Martin F."/>
            <person name="Silar P."/>
            <person name="Natvig D."/>
            <person name="Lalanne C."/>
            <person name="Gautier V."/>
            <person name="Ament-Velasquez S.L."/>
            <person name="Kruys A."/>
            <person name="Hutchinson M.I."/>
            <person name="Powell A.J."/>
            <person name="Barry K."/>
            <person name="Miller A.N."/>
            <person name="Grigoriev I.V."/>
            <person name="Debuchy R."/>
            <person name="Gladieux P."/>
            <person name="Thoren M.H."/>
            <person name="Johannesson H."/>
        </authorList>
    </citation>
    <scope>NUCLEOTIDE SEQUENCE</scope>
    <source>
        <strain evidence="1">CBS 606.72</strain>
    </source>
</reference>
<gene>
    <name evidence="1" type="ORF">B0T14DRAFT_437876</name>
</gene>
<evidence type="ECO:0000313" key="2">
    <source>
        <dbReference type="Proteomes" id="UP001175000"/>
    </source>
</evidence>
<organism evidence="1 2">
    <name type="scientific">Immersiella caudata</name>
    <dbReference type="NCBI Taxonomy" id="314043"/>
    <lineage>
        <taxon>Eukaryota</taxon>
        <taxon>Fungi</taxon>
        <taxon>Dikarya</taxon>
        <taxon>Ascomycota</taxon>
        <taxon>Pezizomycotina</taxon>
        <taxon>Sordariomycetes</taxon>
        <taxon>Sordariomycetidae</taxon>
        <taxon>Sordariales</taxon>
        <taxon>Lasiosphaeriaceae</taxon>
        <taxon>Immersiella</taxon>
    </lineage>
</organism>
<dbReference type="InterPro" id="IPR016181">
    <property type="entry name" value="Acyl_CoA_acyltransferase"/>
</dbReference>
<dbReference type="AlphaFoldDB" id="A0AA40BU10"/>
<dbReference type="EMBL" id="JAULSU010000006">
    <property type="protein sequence ID" value="KAK0613594.1"/>
    <property type="molecule type" value="Genomic_DNA"/>
</dbReference>
<accession>A0AA40BU10</accession>
<keyword evidence="2" id="KW-1185">Reference proteome</keyword>
<comment type="caution">
    <text evidence="1">The sequence shown here is derived from an EMBL/GenBank/DDBJ whole genome shotgun (WGS) entry which is preliminary data.</text>
</comment>
<sequence>MASTFEPDTILRGTVEDEVLQEVYASDQDMYPAPLTFARLKSWVDGCPDLSISFRSSMSQPVGVIIALPIRQPYWDNLLKGTLKETDIDPEVAFPSRSENAATTEEVGLHVFHIERFAESGGVRKRGFAQFAVDEIVQRASLREGWKVVGLSALTATPAGKKTFHRLGFFPTGYVEVFIAKESDGADDKQEVRMVSAYLDDHQQLPAWLKGVVSHRIISQSEMTAKYL</sequence>
<dbReference type="Proteomes" id="UP001175000">
    <property type="component" value="Unassembled WGS sequence"/>
</dbReference>
<protein>
    <submittedName>
        <fullName evidence="1">Uncharacterized protein</fullName>
    </submittedName>
</protein>
<dbReference type="Gene3D" id="3.40.630.30">
    <property type="match status" value="1"/>
</dbReference>
<evidence type="ECO:0000313" key="1">
    <source>
        <dbReference type="EMBL" id="KAK0613594.1"/>
    </source>
</evidence>
<name>A0AA40BU10_9PEZI</name>
<dbReference type="SUPFAM" id="SSF55729">
    <property type="entry name" value="Acyl-CoA N-acyltransferases (Nat)"/>
    <property type="match status" value="1"/>
</dbReference>